<comment type="caution">
    <text evidence="7">The sequence shown here is derived from an EMBL/GenBank/DDBJ whole genome shotgun (WGS) entry which is preliminary data.</text>
</comment>
<gene>
    <name evidence="7" type="ORF">CAUJ_LOCUS12168</name>
</gene>
<dbReference type="Proteomes" id="UP000835052">
    <property type="component" value="Unassembled WGS sequence"/>
</dbReference>
<evidence type="ECO:0000259" key="6">
    <source>
        <dbReference type="PROSITE" id="PS50850"/>
    </source>
</evidence>
<dbReference type="GO" id="GO:0022857">
    <property type="term" value="F:transmembrane transporter activity"/>
    <property type="evidence" value="ECO:0007669"/>
    <property type="project" value="InterPro"/>
</dbReference>
<dbReference type="PANTHER" id="PTHR23510:SF25">
    <property type="entry name" value="MFS DOMAIN-CONTAINING PROTEIN"/>
    <property type="match status" value="1"/>
</dbReference>
<feature type="transmembrane region" description="Helical" evidence="5">
    <location>
        <begin position="601"/>
        <end position="634"/>
    </location>
</feature>
<dbReference type="InterPro" id="IPR051068">
    <property type="entry name" value="MFS_Domain-Containing_Protein"/>
</dbReference>
<dbReference type="PANTHER" id="PTHR23510">
    <property type="entry name" value="INNER MEMBRANE TRANSPORT PROTEIN YAJR"/>
    <property type="match status" value="1"/>
</dbReference>
<dbReference type="EMBL" id="CAJGYM010000069">
    <property type="protein sequence ID" value="CAD6196253.1"/>
    <property type="molecule type" value="Genomic_DNA"/>
</dbReference>
<feature type="transmembrane region" description="Helical" evidence="5">
    <location>
        <begin position="242"/>
        <end position="262"/>
    </location>
</feature>
<dbReference type="InterPro" id="IPR005829">
    <property type="entry name" value="Sugar_transporter_CS"/>
</dbReference>
<feature type="transmembrane region" description="Helical" evidence="5">
    <location>
        <begin position="371"/>
        <end position="392"/>
    </location>
</feature>
<comment type="subcellular location">
    <subcellularLocation>
        <location evidence="1">Membrane</location>
        <topology evidence="1">Multi-pass membrane protein</topology>
    </subcellularLocation>
</comment>
<evidence type="ECO:0000256" key="5">
    <source>
        <dbReference type="SAM" id="Phobius"/>
    </source>
</evidence>
<dbReference type="Gene3D" id="1.20.1250.20">
    <property type="entry name" value="MFS general substrate transporter like domains"/>
    <property type="match status" value="2"/>
</dbReference>
<dbReference type="SUPFAM" id="SSF103473">
    <property type="entry name" value="MFS general substrate transporter"/>
    <property type="match status" value="2"/>
</dbReference>
<keyword evidence="2 5" id="KW-0812">Transmembrane</keyword>
<feature type="transmembrane region" description="Helical" evidence="5">
    <location>
        <begin position="412"/>
        <end position="434"/>
    </location>
</feature>
<dbReference type="OrthoDB" id="4142200at2759"/>
<feature type="transmembrane region" description="Helical" evidence="5">
    <location>
        <begin position="732"/>
        <end position="756"/>
    </location>
</feature>
<dbReference type="InterPro" id="IPR005828">
    <property type="entry name" value="MFS_sugar_transport-like"/>
</dbReference>
<dbReference type="GO" id="GO:0005765">
    <property type="term" value="C:lysosomal membrane"/>
    <property type="evidence" value="ECO:0007669"/>
    <property type="project" value="TreeGrafter"/>
</dbReference>
<evidence type="ECO:0000313" key="8">
    <source>
        <dbReference type="Proteomes" id="UP000835052"/>
    </source>
</evidence>
<feature type="transmembrane region" description="Helical" evidence="5">
    <location>
        <begin position="551"/>
        <end position="569"/>
    </location>
</feature>
<keyword evidence="3 5" id="KW-1133">Transmembrane helix</keyword>
<feature type="transmembrane region" description="Helical" evidence="5">
    <location>
        <begin position="800"/>
        <end position="819"/>
    </location>
</feature>
<sequence>MGPGRETSTQLKIVPAFYRYLVQIGDHDAACTSIQYYFKCSQNKANTYLYEIKEEQKQNTRRFTMMDVVKKRSLRSKAIIGVVVTFAMSFSGVAVINAYAFEILKDTGLSVLEASFANVGIAIVSMIGCMVASLVIDKFGRRPMLLVAFTGILFCNIVIVALMYTFDSYGYHVLGFLLIFFICVFIVFFAIGPGPLSFFINAELVGQAARSASQSWASVVQMLSRFALVTAFLPMKNQIGEAWAYAILFIVPVAVSIIYLYFSLPETKNKDAKQVAEAINNLPRFPLCRKDKIDTEMETFDDYDKFQTNVTRTDRYGTFNSYDDILKGVKFVVSALLGVVFPGKLRLTVCCAGAQIFKTTKYDKDDEQPKTLWKLVVITGIVSFLTSIENTVLGVSEWPYLQLNDHKATADFFGVASACARGAHAVFSLLFSFWSFKFKAIKLPLITGRIVCIVSCLLYIFAPEFPNNRRYAYLTCYILFSIGSSAATILRAYVVAISTPTDRPRAIAATSLANILSIVIGPTVQLAFSAIPYPGAHVFSHVYLNVFTAPVWFAFFVNFVTFPFIIWGLRTIDQPHDDKEDESVFTWHGLKRKLRQVQDANFDWIIVVLCWFMKISLTFSASIFLSLMSIMVMVQYGWAGTKTVRVLSGTLGGVGILASFILIGYMLLKRAKVLPQRYIFLCSLLLSVAVFWITHPWKGISEPVAQFNETTLSGCSPKQYHWCDTAYAVHPVMLLVSLVVIYGIGYPCGTVALDTIYSKVLGPIDQNLMQGALIVADDVSNIFTPIYATNMFTKFGISTLWYANGGVFIVVTIIWIVFLPRLKRFP</sequence>
<feature type="transmembrane region" description="Helical" evidence="5">
    <location>
        <begin position="646"/>
        <end position="666"/>
    </location>
</feature>
<dbReference type="Pfam" id="PF07690">
    <property type="entry name" value="MFS_1"/>
    <property type="match status" value="1"/>
</dbReference>
<evidence type="ECO:0000256" key="2">
    <source>
        <dbReference type="ARBA" id="ARBA00022692"/>
    </source>
</evidence>
<keyword evidence="4 5" id="KW-0472">Membrane</keyword>
<feature type="transmembrane region" description="Helical" evidence="5">
    <location>
        <begin position="678"/>
        <end position="695"/>
    </location>
</feature>
<dbReference type="PROSITE" id="PS50850">
    <property type="entry name" value="MFS"/>
    <property type="match status" value="1"/>
</dbReference>
<reference evidence="7" key="1">
    <citation type="submission" date="2020-10" db="EMBL/GenBank/DDBJ databases">
        <authorList>
            <person name="Kikuchi T."/>
        </authorList>
    </citation>
    <scope>NUCLEOTIDE SEQUENCE</scope>
    <source>
        <strain evidence="7">NKZ352</strain>
    </source>
</reference>
<dbReference type="InterPro" id="IPR011701">
    <property type="entry name" value="MFS"/>
</dbReference>
<feature type="transmembrane region" description="Helical" evidence="5">
    <location>
        <begin position="471"/>
        <end position="494"/>
    </location>
</feature>
<feature type="transmembrane region" description="Helical" evidence="5">
    <location>
        <begin position="446"/>
        <end position="465"/>
    </location>
</feature>
<keyword evidence="8" id="KW-1185">Reference proteome</keyword>
<evidence type="ECO:0000256" key="1">
    <source>
        <dbReference type="ARBA" id="ARBA00004141"/>
    </source>
</evidence>
<dbReference type="InterPro" id="IPR020846">
    <property type="entry name" value="MFS_dom"/>
</dbReference>
<dbReference type="AlphaFoldDB" id="A0A8S1HJR1"/>
<dbReference type="Pfam" id="PF00083">
    <property type="entry name" value="Sugar_tr"/>
    <property type="match status" value="1"/>
</dbReference>
<feature type="transmembrane region" description="Helical" evidence="5">
    <location>
        <begin position="506"/>
        <end position="531"/>
    </location>
</feature>
<protein>
    <recommendedName>
        <fullName evidence="6">Major facilitator superfamily (MFS) profile domain-containing protein</fullName>
    </recommendedName>
</protein>
<feature type="domain" description="Major facilitator superfamily (MFS) profile" evidence="6">
    <location>
        <begin position="1"/>
        <end position="268"/>
    </location>
</feature>
<dbReference type="CDD" id="cd17326">
    <property type="entry name" value="MFS_MFSD8"/>
    <property type="match status" value="1"/>
</dbReference>
<feature type="transmembrane region" description="Helical" evidence="5">
    <location>
        <begin position="170"/>
        <end position="191"/>
    </location>
</feature>
<organism evidence="7 8">
    <name type="scientific">Caenorhabditis auriculariae</name>
    <dbReference type="NCBI Taxonomy" id="2777116"/>
    <lineage>
        <taxon>Eukaryota</taxon>
        <taxon>Metazoa</taxon>
        <taxon>Ecdysozoa</taxon>
        <taxon>Nematoda</taxon>
        <taxon>Chromadorea</taxon>
        <taxon>Rhabditida</taxon>
        <taxon>Rhabditina</taxon>
        <taxon>Rhabditomorpha</taxon>
        <taxon>Rhabditoidea</taxon>
        <taxon>Rhabditidae</taxon>
        <taxon>Peloderinae</taxon>
        <taxon>Caenorhabditis</taxon>
    </lineage>
</organism>
<feature type="transmembrane region" description="Helical" evidence="5">
    <location>
        <begin position="143"/>
        <end position="164"/>
    </location>
</feature>
<feature type="transmembrane region" description="Helical" evidence="5">
    <location>
        <begin position="116"/>
        <end position="136"/>
    </location>
</feature>
<name>A0A8S1HJR1_9PELO</name>
<evidence type="ECO:0000313" key="7">
    <source>
        <dbReference type="EMBL" id="CAD6196253.1"/>
    </source>
</evidence>
<feature type="transmembrane region" description="Helical" evidence="5">
    <location>
        <begin position="78"/>
        <end position="101"/>
    </location>
</feature>
<dbReference type="InterPro" id="IPR036259">
    <property type="entry name" value="MFS_trans_sf"/>
</dbReference>
<dbReference type="PROSITE" id="PS00216">
    <property type="entry name" value="SUGAR_TRANSPORT_1"/>
    <property type="match status" value="1"/>
</dbReference>
<accession>A0A8S1HJR1</accession>
<evidence type="ECO:0000256" key="4">
    <source>
        <dbReference type="ARBA" id="ARBA00023136"/>
    </source>
</evidence>
<evidence type="ECO:0000256" key="3">
    <source>
        <dbReference type="ARBA" id="ARBA00022989"/>
    </source>
</evidence>
<proteinExistence type="predicted"/>